<comment type="caution">
    <text evidence="2">The sequence shown here is derived from an EMBL/GenBank/DDBJ whole genome shotgun (WGS) entry which is preliminary data.</text>
</comment>
<feature type="chain" id="PRO_5019430193" evidence="1">
    <location>
        <begin position="18"/>
        <end position="222"/>
    </location>
</feature>
<organism evidence="2 3">
    <name type="scientific">Aliidiomarina minuta</name>
    <dbReference type="NCBI Taxonomy" id="880057"/>
    <lineage>
        <taxon>Bacteria</taxon>
        <taxon>Pseudomonadati</taxon>
        <taxon>Pseudomonadota</taxon>
        <taxon>Gammaproteobacteria</taxon>
        <taxon>Alteromonadales</taxon>
        <taxon>Idiomarinaceae</taxon>
        <taxon>Aliidiomarina</taxon>
    </lineage>
</organism>
<dbReference type="EMBL" id="PIPL01000001">
    <property type="protein sequence ID" value="RUO26578.1"/>
    <property type="molecule type" value="Genomic_DNA"/>
</dbReference>
<accession>A0A432WAF1</accession>
<keyword evidence="1" id="KW-0732">Signal</keyword>
<proteinExistence type="predicted"/>
<keyword evidence="3" id="KW-1185">Reference proteome</keyword>
<evidence type="ECO:0000313" key="2">
    <source>
        <dbReference type="EMBL" id="RUO26578.1"/>
    </source>
</evidence>
<sequence length="222" mass="25219">MKAFAPFFILVMLAGCASQKVFLNDHMLNEASVKQVQELLESEGFEVQVISLQPPASIDSSTLLSGSRATFGPSVDRLVKALDELGYQNINTVIVQKGNHWYRGNNIGLYLFDAELTGKPGRNVQGEYRAEDCESMETLTLTRDQEFIITFSDSELLEGNWAVESMPYIHLFSSTPRLNFYYQVEFDRKKDFSWEVDIVRLHPLGNNVYIQDCVFVKGVRVN</sequence>
<dbReference type="OrthoDB" id="5700077at2"/>
<dbReference type="RefSeq" id="WP_126803387.1">
    <property type="nucleotide sequence ID" value="NZ_PIPL01000001.1"/>
</dbReference>
<gene>
    <name evidence="2" type="ORF">CWE09_07700</name>
</gene>
<evidence type="ECO:0000256" key="1">
    <source>
        <dbReference type="SAM" id="SignalP"/>
    </source>
</evidence>
<name>A0A432WAF1_9GAMM</name>
<dbReference type="AlphaFoldDB" id="A0A432WAF1"/>
<reference evidence="2 3" key="1">
    <citation type="journal article" date="2011" name="Front. Microbiol.">
        <title>Genomic signatures of strain selection and enhancement in Bacillus atrophaeus var. globigii, a historical biowarfare simulant.</title>
        <authorList>
            <person name="Gibbons H.S."/>
            <person name="Broomall S.M."/>
            <person name="McNew L.A."/>
            <person name="Daligault H."/>
            <person name="Chapman C."/>
            <person name="Bruce D."/>
            <person name="Karavis M."/>
            <person name="Krepps M."/>
            <person name="McGregor P.A."/>
            <person name="Hong C."/>
            <person name="Park K.H."/>
            <person name="Akmal A."/>
            <person name="Feldman A."/>
            <person name="Lin J.S."/>
            <person name="Chang W.E."/>
            <person name="Higgs B.W."/>
            <person name="Demirev P."/>
            <person name="Lindquist J."/>
            <person name="Liem A."/>
            <person name="Fochler E."/>
            <person name="Read T.D."/>
            <person name="Tapia R."/>
            <person name="Johnson S."/>
            <person name="Bishop-Lilly K.A."/>
            <person name="Detter C."/>
            <person name="Han C."/>
            <person name="Sozhamannan S."/>
            <person name="Rosenzweig C.N."/>
            <person name="Skowronski E.W."/>
        </authorList>
    </citation>
    <scope>NUCLEOTIDE SEQUENCE [LARGE SCALE GENOMIC DNA]</scope>
    <source>
        <strain evidence="2 3">MLST1</strain>
    </source>
</reference>
<dbReference type="PROSITE" id="PS51257">
    <property type="entry name" value="PROKAR_LIPOPROTEIN"/>
    <property type="match status" value="1"/>
</dbReference>
<evidence type="ECO:0000313" key="3">
    <source>
        <dbReference type="Proteomes" id="UP000288293"/>
    </source>
</evidence>
<protein>
    <submittedName>
        <fullName evidence="2">Uncharacterized protein</fullName>
    </submittedName>
</protein>
<feature type="signal peptide" evidence="1">
    <location>
        <begin position="1"/>
        <end position="17"/>
    </location>
</feature>
<dbReference type="Proteomes" id="UP000288293">
    <property type="component" value="Unassembled WGS sequence"/>
</dbReference>